<gene>
    <name evidence="2" type="ORF">TrCOL_g8205</name>
</gene>
<comment type="caution">
    <text evidence="2">The sequence shown here is derived from an EMBL/GenBank/DDBJ whole genome shotgun (WGS) entry which is preliminary data.</text>
</comment>
<evidence type="ECO:0000313" key="2">
    <source>
        <dbReference type="EMBL" id="GMI41377.1"/>
    </source>
</evidence>
<name>A0A9W7LAA4_9STRA</name>
<evidence type="ECO:0000313" key="3">
    <source>
        <dbReference type="Proteomes" id="UP001165065"/>
    </source>
</evidence>
<feature type="chain" id="PRO_5040912286" evidence="1">
    <location>
        <begin position="25"/>
        <end position="512"/>
    </location>
</feature>
<accession>A0A9W7LAA4</accession>
<dbReference type="SUPFAM" id="SSF48208">
    <property type="entry name" value="Six-hairpin glycosidases"/>
    <property type="match status" value="1"/>
</dbReference>
<sequence>MRFSPLPRARPSLLLLLLISTTTSYLGSTAVDVPDGRPAYENRTFHSDSVDTYLQSVVEQFQDEDLGRLFSNTFPNTLDTTVGFHSSSDTFIITGDIDAMWLRDSCNQVLPFLPFIKSDDSLDLLLSNLVMRMSRSVLIDSYANAFNFDASQASEHASDSRIPKMSNSTFEGKYELDSLAAFLKLSRLVHSSGSTHLFQGPSGPSSKSLWLRAISAAVDTMVDQQQSTDEDEGERRVNYEFQRTTEAATDTLMQGGKGAPCARTGMSKCQFRPSDDAVTYPFLIPANAMACVELRHVSNLITSTLSPNPDVTEDEQRELAGRMQTLADDIESGIYAHGVITHRVTGKRVFAYEVDGFGNSLFMDDANVPSLLALPYLGFVDRDDEIYLNTREAILSRSTNPFFFSGSAGEGVGGPHVGYGYIWPMGVIVRGMTSLDGGEVKKCLDMLVEATAGTGFMHESFWKDDANVFTRSWFAWANSLFGEFVVNIMEEWPEMILKQEGDVILKQEGDVS</sequence>
<reference evidence="3" key="1">
    <citation type="journal article" date="2023" name="Commun. Biol.">
        <title>Genome analysis of Parmales, the sister group of diatoms, reveals the evolutionary specialization of diatoms from phago-mixotrophs to photoautotrophs.</title>
        <authorList>
            <person name="Ban H."/>
            <person name="Sato S."/>
            <person name="Yoshikawa S."/>
            <person name="Yamada K."/>
            <person name="Nakamura Y."/>
            <person name="Ichinomiya M."/>
            <person name="Sato N."/>
            <person name="Blanc-Mathieu R."/>
            <person name="Endo H."/>
            <person name="Kuwata A."/>
            <person name="Ogata H."/>
        </authorList>
    </citation>
    <scope>NUCLEOTIDE SEQUENCE [LARGE SCALE GENOMIC DNA]</scope>
</reference>
<feature type="signal peptide" evidence="1">
    <location>
        <begin position="1"/>
        <end position="24"/>
    </location>
</feature>
<dbReference type="Pfam" id="PF06824">
    <property type="entry name" value="Glyco_hydro_125"/>
    <property type="match status" value="1"/>
</dbReference>
<proteinExistence type="predicted"/>
<dbReference type="SMART" id="SM01149">
    <property type="entry name" value="DUF1237"/>
    <property type="match status" value="1"/>
</dbReference>
<dbReference type="EMBL" id="BRYA01000148">
    <property type="protein sequence ID" value="GMI41377.1"/>
    <property type="molecule type" value="Genomic_DNA"/>
</dbReference>
<organism evidence="2 3">
    <name type="scientific">Triparma columacea</name>
    <dbReference type="NCBI Taxonomy" id="722753"/>
    <lineage>
        <taxon>Eukaryota</taxon>
        <taxon>Sar</taxon>
        <taxon>Stramenopiles</taxon>
        <taxon>Ochrophyta</taxon>
        <taxon>Bolidophyceae</taxon>
        <taxon>Parmales</taxon>
        <taxon>Triparmaceae</taxon>
        <taxon>Triparma</taxon>
    </lineage>
</organism>
<dbReference type="PANTHER" id="PTHR31047:SF0">
    <property type="entry name" value="MEIOTICALLY UP-REGULATED GENE 157 PROTEIN"/>
    <property type="match status" value="1"/>
</dbReference>
<dbReference type="OrthoDB" id="7771656at2759"/>
<dbReference type="GO" id="GO:0005975">
    <property type="term" value="P:carbohydrate metabolic process"/>
    <property type="evidence" value="ECO:0007669"/>
    <property type="project" value="InterPro"/>
</dbReference>
<keyword evidence="1" id="KW-0732">Signal</keyword>
<evidence type="ECO:0000256" key="1">
    <source>
        <dbReference type="SAM" id="SignalP"/>
    </source>
</evidence>
<keyword evidence="3" id="KW-1185">Reference proteome</keyword>
<dbReference type="InterPro" id="IPR008928">
    <property type="entry name" value="6-hairpin_glycosidase_sf"/>
</dbReference>
<dbReference type="PANTHER" id="PTHR31047">
    <property type="entry name" value="MEIOTICALLY UP-REGULATED GENE 157 PROTEIN"/>
    <property type="match status" value="1"/>
</dbReference>
<dbReference type="PIRSF" id="PIRSF028846">
    <property type="entry name" value="UCP028846"/>
    <property type="match status" value="1"/>
</dbReference>
<dbReference type="Proteomes" id="UP001165065">
    <property type="component" value="Unassembled WGS sequence"/>
</dbReference>
<dbReference type="InterPro" id="IPR008313">
    <property type="entry name" value="GH125"/>
</dbReference>
<dbReference type="AlphaFoldDB" id="A0A9W7LAA4"/>
<dbReference type="InterPro" id="IPR012341">
    <property type="entry name" value="6hp_glycosidase-like_sf"/>
</dbReference>
<dbReference type="Gene3D" id="1.50.10.10">
    <property type="match status" value="1"/>
</dbReference>
<protein>
    <submittedName>
        <fullName evidence="2">Uncharacterized protein</fullName>
    </submittedName>
</protein>